<dbReference type="Gene3D" id="3.50.50.60">
    <property type="entry name" value="FAD/NAD(P)-binding domain"/>
    <property type="match status" value="2"/>
</dbReference>
<keyword evidence="5" id="KW-0274">FAD</keyword>
<keyword evidence="7" id="KW-0560">Oxidoreductase</keyword>
<proteinExistence type="inferred from homology"/>
<protein>
    <recommendedName>
        <fullName evidence="10">FAD/NAD(P)-binding domain-containing protein</fullName>
    </recommendedName>
</protein>
<dbReference type="EMBL" id="ML735316">
    <property type="protein sequence ID" value="KAE8386228.1"/>
    <property type="molecule type" value="Genomic_DNA"/>
</dbReference>
<dbReference type="GO" id="GO:0016491">
    <property type="term" value="F:oxidoreductase activity"/>
    <property type="evidence" value="ECO:0007669"/>
    <property type="project" value="UniProtKB-KW"/>
</dbReference>
<dbReference type="Proteomes" id="UP000326877">
    <property type="component" value="Unassembled WGS sequence"/>
</dbReference>
<evidence type="ECO:0000256" key="6">
    <source>
        <dbReference type="ARBA" id="ARBA00022857"/>
    </source>
</evidence>
<evidence type="ECO:0000313" key="9">
    <source>
        <dbReference type="EMBL" id="KAE8386228.1"/>
    </source>
</evidence>
<dbReference type="InterPro" id="IPR036188">
    <property type="entry name" value="FAD/NAD-bd_sf"/>
</dbReference>
<feature type="chain" id="PRO_5024960660" description="FAD/NAD(P)-binding domain-containing protein" evidence="8">
    <location>
        <begin position="18"/>
        <end position="166"/>
    </location>
</feature>
<dbReference type="Pfam" id="PF13450">
    <property type="entry name" value="NAD_binding_8"/>
    <property type="match status" value="1"/>
</dbReference>
<evidence type="ECO:0008006" key="10">
    <source>
        <dbReference type="Google" id="ProtNLM"/>
    </source>
</evidence>
<dbReference type="InterPro" id="IPR050775">
    <property type="entry name" value="FAD-binding_Monooxygenases"/>
</dbReference>
<dbReference type="AlphaFoldDB" id="A0A5N7BXA7"/>
<keyword evidence="8" id="KW-0732">Signal</keyword>
<keyword evidence="6" id="KW-0521">NADP</keyword>
<reference evidence="9" key="1">
    <citation type="submission" date="2019-04" db="EMBL/GenBank/DDBJ databases">
        <title>Friends and foes A comparative genomics studyof 23 Aspergillus species from section Flavi.</title>
        <authorList>
            <consortium name="DOE Joint Genome Institute"/>
            <person name="Kjaerbolling I."/>
            <person name="Vesth T."/>
            <person name="Frisvad J.C."/>
            <person name="Nybo J.L."/>
            <person name="Theobald S."/>
            <person name="Kildgaard S."/>
            <person name="Isbrandt T."/>
            <person name="Kuo A."/>
            <person name="Sato A."/>
            <person name="Lyhne E.K."/>
            <person name="Kogle M.E."/>
            <person name="Wiebenga A."/>
            <person name="Kun R.S."/>
            <person name="Lubbers R.J."/>
            <person name="Makela M.R."/>
            <person name="Barry K."/>
            <person name="Chovatia M."/>
            <person name="Clum A."/>
            <person name="Daum C."/>
            <person name="Haridas S."/>
            <person name="He G."/>
            <person name="LaButti K."/>
            <person name="Lipzen A."/>
            <person name="Mondo S."/>
            <person name="Riley R."/>
            <person name="Salamov A."/>
            <person name="Simmons B.A."/>
            <person name="Magnuson J.K."/>
            <person name="Henrissat B."/>
            <person name="Mortensen U.H."/>
            <person name="Larsen T.O."/>
            <person name="Devries R.P."/>
            <person name="Grigoriev I.V."/>
            <person name="Machida M."/>
            <person name="Baker S.E."/>
            <person name="Andersen M.R."/>
        </authorList>
    </citation>
    <scope>NUCLEOTIDE SEQUENCE [LARGE SCALE GENOMIC DNA]</scope>
    <source>
        <strain evidence="9">IBT 14317</strain>
    </source>
</reference>
<gene>
    <name evidence="9" type="ORF">BDV23DRAFT_187525</name>
</gene>
<keyword evidence="4" id="KW-0285">Flavoprotein</keyword>
<comment type="pathway">
    <text evidence="2">Secondary metabolite biosynthesis; terpenoid biosynthesis.</text>
</comment>
<evidence type="ECO:0000256" key="1">
    <source>
        <dbReference type="ARBA" id="ARBA00001974"/>
    </source>
</evidence>
<evidence type="ECO:0000256" key="5">
    <source>
        <dbReference type="ARBA" id="ARBA00022827"/>
    </source>
</evidence>
<dbReference type="PANTHER" id="PTHR43098">
    <property type="entry name" value="L-ORNITHINE N(5)-MONOOXYGENASE-RELATED"/>
    <property type="match status" value="1"/>
</dbReference>
<comment type="cofactor">
    <cofactor evidence="1">
        <name>FAD</name>
        <dbReference type="ChEBI" id="CHEBI:57692"/>
    </cofactor>
</comment>
<evidence type="ECO:0000256" key="7">
    <source>
        <dbReference type="ARBA" id="ARBA00023002"/>
    </source>
</evidence>
<dbReference type="SUPFAM" id="SSF51905">
    <property type="entry name" value="FAD/NAD(P)-binding domain"/>
    <property type="match status" value="1"/>
</dbReference>
<organism evidence="9">
    <name type="scientific">Petromyces alliaceus</name>
    <name type="common">Aspergillus alliaceus</name>
    <dbReference type="NCBI Taxonomy" id="209559"/>
    <lineage>
        <taxon>Eukaryota</taxon>
        <taxon>Fungi</taxon>
        <taxon>Dikarya</taxon>
        <taxon>Ascomycota</taxon>
        <taxon>Pezizomycotina</taxon>
        <taxon>Eurotiomycetes</taxon>
        <taxon>Eurotiomycetidae</taxon>
        <taxon>Eurotiales</taxon>
        <taxon>Aspergillaceae</taxon>
        <taxon>Aspergillus</taxon>
        <taxon>Aspergillus subgen. Circumdati</taxon>
    </lineage>
</organism>
<name>A0A5N7BXA7_PETAA</name>
<dbReference type="OrthoDB" id="66881at2759"/>
<feature type="signal peptide" evidence="8">
    <location>
        <begin position="1"/>
        <end position="17"/>
    </location>
</feature>
<accession>A0A5N7BXA7</accession>
<evidence type="ECO:0000256" key="4">
    <source>
        <dbReference type="ARBA" id="ARBA00022630"/>
    </source>
</evidence>
<evidence type="ECO:0000256" key="8">
    <source>
        <dbReference type="SAM" id="SignalP"/>
    </source>
</evidence>
<evidence type="ECO:0000256" key="3">
    <source>
        <dbReference type="ARBA" id="ARBA00010139"/>
    </source>
</evidence>
<comment type="similarity">
    <text evidence="3">Belongs to the FAD-binding monooxygenase family.</text>
</comment>
<sequence length="166" mass="18340">MGASFGGLLFAVRLLDAGFIVIVDTAARFGGTCYWNRYPGLRCDTESYFYMPPVQETRHMIKHKWSDDAAEWMVEMTQLSSGGESVMAKVRANFVIIVPGLLNRPKISDLPGLYTFQGQSFLASRWNYTVTGGSQENPSLSKLKDKRVGIIGTGATAVQLVPRLAR</sequence>
<evidence type="ECO:0000256" key="2">
    <source>
        <dbReference type="ARBA" id="ARBA00004721"/>
    </source>
</evidence>
<dbReference type="PANTHER" id="PTHR43098:SF2">
    <property type="entry name" value="FAD-BINDING MONOOXYGENASE AUSB-RELATED"/>
    <property type="match status" value="1"/>
</dbReference>